<dbReference type="STRING" id="6313.A0A0K0DE62"/>
<evidence type="ECO:0000256" key="1">
    <source>
        <dbReference type="SAM" id="MobiDB-lite"/>
    </source>
</evidence>
<dbReference type="Pfam" id="PF03097">
    <property type="entry name" value="BRO1"/>
    <property type="match status" value="1"/>
</dbReference>
<reference evidence="3" key="1">
    <citation type="submission" date="2012-09" db="EMBL/GenBank/DDBJ databases">
        <authorList>
            <person name="Martin A.A."/>
        </authorList>
    </citation>
    <scope>NUCLEOTIDE SEQUENCE</scope>
</reference>
<dbReference type="Proteomes" id="UP000035642">
    <property type="component" value="Unassembled WGS sequence"/>
</dbReference>
<feature type="domain" description="BRO1" evidence="2">
    <location>
        <begin position="139"/>
        <end position="449"/>
    </location>
</feature>
<organism evidence="3 4">
    <name type="scientific">Angiostrongylus cantonensis</name>
    <name type="common">Rat lungworm</name>
    <dbReference type="NCBI Taxonomy" id="6313"/>
    <lineage>
        <taxon>Eukaryota</taxon>
        <taxon>Metazoa</taxon>
        <taxon>Ecdysozoa</taxon>
        <taxon>Nematoda</taxon>
        <taxon>Chromadorea</taxon>
        <taxon>Rhabditida</taxon>
        <taxon>Rhabditina</taxon>
        <taxon>Rhabditomorpha</taxon>
        <taxon>Strongyloidea</taxon>
        <taxon>Metastrongylidae</taxon>
        <taxon>Angiostrongylus</taxon>
    </lineage>
</organism>
<reference evidence="4" key="2">
    <citation type="submission" date="2016-04" db="UniProtKB">
        <authorList>
            <consortium name="WormBaseParasite"/>
        </authorList>
    </citation>
    <scope>IDENTIFICATION</scope>
</reference>
<proteinExistence type="predicted"/>
<keyword evidence="3" id="KW-1185">Reference proteome</keyword>
<evidence type="ECO:0000259" key="2">
    <source>
        <dbReference type="PROSITE" id="PS51180"/>
    </source>
</evidence>
<dbReference type="Gene3D" id="1.20.140.50">
    <property type="entry name" value="alix/aip1 like domains"/>
    <property type="match status" value="1"/>
</dbReference>
<name>A0A0K0DE62_ANGCA</name>
<dbReference type="WBParaSite" id="ACAC_0000910401-mRNA-1">
    <property type="protein sequence ID" value="ACAC_0000910401-mRNA-1"/>
    <property type="gene ID" value="ACAC_0000910401"/>
</dbReference>
<accession>A0A0K0DE62</accession>
<protein>
    <submittedName>
        <fullName evidence="4">BRO1 domain-containing protein</fullName>
    </submittedName>
</protein>
<dbReference type="PROSITE" id="PS51180">
    <property type="entry name" value="BRO1"/>
    <property type="match status" value="1"/>
</dbReference>
<evidence type="ECO:0000313" key="3">
    <source>
        <dbReference type="Proteomes" id="UP000035642"/>
    </source>
</evidence>
<feature type="region of interest" description="Disordered" evidence="1">
    <location>
        <begin position="637"/>
        <end position="657"/>
    </location>
</feature>
<dbReference type="Gene3D" id="1.20.120.560">
    <property type="entry name" value="alix/aip1 in complex with the ypdl late domain"/>
    <property type="match status" value="1"/>
</dbReference>
<dbReference type="PANTHER" id="PTHR23030:SF30">
    <property type="entry name" value="TYROSINE-PROTEIN PHOSPHATASE NON-RECEPTOR TYPE 23"/>
    <property type="match status" value="1"/>
</dbReference>
<dbReference type="GO" id="GO:0005768">
    <property type="term" value="C:endosome"/>
    <property type="evidence" value="ECO:0007669"/>
    <property type="project" value="TreeGrafter"/>
</dbReference>
<dbReference type="PANTHER" id="PTHR23030">
    <property type="entry name" value="PCD6 INTERACTING PROTEIN-RELATED"/>
    <property type="match status" value="1"/>
</dbReference>
<dbReference type="AlphaFoldDB" id="A0A0K0DE62"/>
<dbReference type="Gene3D" id="1.25.40.280">
    <property type="entry name" value="alix/aip1 like domains"/>
    <property type="match status" value="1"/>
</dbReference>
<dbReference type="SMART" id="SM01041">
    <property type="entry name" value="BRO1"/>
    <property type="match status" value="1"/>
</dbReference>
<dbReference type="GO" id="GO:0043328">
    <property type="term" value="P:protein transport to vacuole involved in ubiquitin-dependent protein catabolic process via the multivesicular body sorting pathway"/>
    <property type="evidence" value="ECO:0007669"/>
    <property type="project" value="TreeGrafter"/>
</dbReference>
<dbReference type="InterPro" id="IPR004328">
    <property type="entry name" value="BRO1_dom"/>
</dbReference>
<evidence type="ECO:0000313" key="4">
    <source>
        <dbReference type="WBParaSite" id="ACAC_0000910401-mRNA-1"/>
    </source>
</evidence>
<dbReference type="InterPro" id="IPR038499">
    <property type="entry name" value="BRO1_sf"/>
</dbReference>
<sequence length="1041" mass="116911">MEGIPRVPMLYPEPKVPANQYDEDFRLRIKEANDPSKYDGAITEIMNMKQVGLSFALPSIVQTSGTLLQSNVERKTIDHKQFLCRCRECMCTEALLCSVVDDEEPLSYGRGRFHKSFVLLVRSCSSSVRYGNYVPLCGYDRAMDIAHSATYDDIGFELACVMYNIGAVHANIAINETRENEDSIKNAFMHFQYAAWPLQHLRDNLNASKYASIDFDKELLTFFIKVLLGQAQECLLEKSLIDHRSNVVVTKLAVHLRDRYQECLRHLENSNLCDYVSSKKFKLWTKTCAIKSEMYGCIAMIHMGCQADEDKKMGTRYGYYKLADDHLCSIMKLAEKEDRESMNMSISFLADVVVTKSGINFRLNNAKKENEFIFHDRVPSSQELCEKLEGLCKVRPLSFDPLDISVGGEDLFGALLPAGVIKAVSEYEEEKDRLKREVLERVSRKDDELNAFLVSLRIDEIDLEVDSATPNFPDMLLERNAALTAQPDAIPKLLENLQKVSDLAREADTKLGELTGRMNDVDLPQITEDEGYKAVKKELDRLTEHHQKARRSEHIMTLVTAYDVYCDVCNKVEDGRNFYVKLLDRVNKLAVAVEGIETAFGAEKHRREAEKRSQEEKIAAFKRANEAPILPVHGFEQQSQNTSEISLKNSGTHPWTSCFPQQQAQLPPDQLILPKNGAANLPTRVMPTSALSSTFLLERNPEIGMNTITGLQMDQHTPMTYQQGHESVNSGINSMPQAQPMNRTVLEKQEWALQHNIPPLPQTSHLIQHPPQFASMPASSVSPWHSKVVKNVMQSPWHAGVSVNTLMSGSLPVSPVQLQQFQQSQLLQDHPQPFQASDKNVPNVIQDHAKALQTPHKHVLNVDLLDGLPESSNLLPAMIPSSKSVENQNLLQTCAPSSSSSSETSTLSAIHRLPDTVGNPDEQSQVALVQEFGIGQYSQQTTSQGISIPQPTQVSRPAAAVMPIQYQDTHSTCTKTEQPTSRILPLSDITDPTKFELGPCDKTRLDKRLLHEHIRSGGDTPLPKLDPNDPLNTIDPFWKTR</sequence>